<protein>
    <submittedName>
        <fullName evidence="2">Uncharacterized protein</fullName>
    </submittedName>
</protein>
<evidence type="ECO:0000313" key="2">
    <source>
        <dbReference type="EMBL" id="GBP89607.1"/>
    </source>
</evidence>
<keyword evidence="3" id="KW-1185">Reference proteome</keyword>
<dbReference type="Proteomes" id="UP000299102">
    <property type="component" value="Unassembled WGS sequence"/>
</dbReference>
<evidence type="ECO:0000313" key="3">
    <source>
        <dbReference type="Proteomes" id="UP000299102"/>
    </source>
</evidence>
<name>A0A4C1ZSH1_EUMVA</name>
<dbReference type="AlphaFoldDB" id="A0A4C1ZSH1"/>
<gene>
    <name evidence="2" type="ORF">EVAR_57626_1</name>
</gene>
<reference evidence="2 3" key="1">
    <citation type="journal article" date="2019" name="Commun. Biol.">
        <title>The bagworm genome reveals a unique fibroin gene that provides high tensile strength.</title>
        <authorList>
            <person name="Kono N."/>
            <person name="Nakamura H."/>
            <person name="Ohtoshi R."/>
            <person name="Tomita M."/>
            <person name="Numata K."/>
            <person name="Arakawa K."/>
        </authorList>
    </citation>
    <scope>NUCLEOTIDE SEQUENCE [LARGE SCALE GENOMIC DNA]</scope>
</reference>
<proteinExistence type="predicted"/>
<evidence type="ECO:0000256" key="1">
    <source>
        <dbReference type="SAM" id="MobiDB-lite"/>
    </source>
</evidence>
<feature type="compositionally biased region" description="Basic and acidic residues" evidence="1">
    <location>
        <begin position="1"/>
        <end position="20"/>
    </location>
</feature>
<comment type="caution">
    <text evidence="2">The sequence shown here is derived from an EMBL/GenBank/DDBJ whole genome shotgun (WGS) entry which is preliminary data.</text>
</comment>
<organism evidence="2 3">
    <name type="scientific">Eumeta variegata</name>
    <name type="common">Bagworm moth</name>
    <name type="synonym">Eumeta japonica</name>
    <dbReference type="NCBI Taxonomy" id="151549"/>
    <lineage>
        <taxon>Eukaryota</taxon>
        <taxon>Metazoa</taxon>
        <taxon>Ecdysozoa</taxon>
        <taxon>Arthropoda</taxon>
        <taxon>Hexapoda</taxon>
        <taxon>Insecta</taxon>
        <taxon>Pterygota</taxon>
        <taxon>Neoptera</taxon>
        <taxon>Endopterygota</taxon>
        <taxon>Lepidoptera</taxon>
        <taxon>Glossata</taxon>
        <taxon>Ditrysia</taxon>
        <taxon>Tineoidea</taxon>
        <taxon>Psychidae</taxon>
        <taxon>Oiketicinae</taxon>
        <taxon>Eumeta</taxon>
    </lineage>
</organism>
<sequence length="179" mass="19285">MNSDAGSRDSRSRAARDTRARLRGRGNVGALVGAAQSRAAAARAAHYGQCFSKSSAIIRDVCVIYESVFNPQYVSESKFKIPLFHRHTDIQYPVAHTITQHGPQSNTQIVPIDPCSPSALISQIGMGCNSPMGSGHLGIGGHVKFTAQTETSKGDPGRRGERTGLMTFTGRNDWVNPYP</sequence>
<accession>A0A4C1ZSH1</accession>
<dbReference type="EMBL" id="BGZK01002013">
    <property type="protein sequence ID" value="GBP89607.1"/>
    <property type="molecule type" value="Genomic_DNA"/>
</dbReference>
<feature type="region of interest" description="Disordered" evidence="1">
    <location>
        <begin position="1"/>
        <end position="21"/>
    </location>
</feature>